<sequence>MFAGNSERSIEHDGSIVSKAQFGPMVLLCVNALRPDACWFTETNKQKWTSIGSQRKTGSHKNAVGIVCSWSAAMLRAFSLQRSTF</sequence>
<evidence type="ECO:0000313" key="2">
    <source>
        <dbReference type="Proteomes" id="UP000026915"/>
    </source>
</evidence>
<dbReference type="EMBL" id="CM001888">
    <property type="protein sequence ID" value="EOY19222.1"/>
    <property type="molecule type" value="Genomic_DNA"/>
</dbReference>
<keyword evidence="2" id="KW-1185">Reference proteome</keyword>
<organism evidence="1 2">
    <name type="scientific">Theobroma cacao</name>
    <name type="common">Cacao</name>
    <name type="synonym">Cocoa</name>
    <dbReference type="NCBI Taxonomy" id="3641"/>
    <lineage>
        <taxon>Eukaryota</taxon>
        <taxon>Viridiplantae</taxon>
        <taxon>Streptophyta</taxon>
        <taxon>Embryophyta</taxon>
        <taxon>Tracheophyta</taxon>
        <taxon>Spermatophyta</taxon>
        <taxon>Magnoliopsida</taxon>
        <taxon>eudicotyledons</taxon>
        <taxon>Gunneridae</taxon>
        <taxon>Pentapetalae</taxon>
        <taxon>rosids</taxon>
        <taxon>malvids</taxon>
        <taxon>Malvales</taxon>
        <taxon>Malvaceae</taxon>
        <taxon>Byttnerioideae</taxon>
        <taxon>Theobroma</taxon>
    </lineage>
</organism>
<proteinExistence type="predicted"/>
<gene>
    <name evidence="1" type="ORF">TCM_044184</name>
</gene>
<accession>A0A061FRG3</accession>
<dbReference type="HOGENOM" id="CLU_2517132_0_0_1"/>
<reference evidence="1 2" key="1">
    <citation type="journal article" date="2013" name="Genome Biol.">
        <title>The genome sequence of the most widely cultivated cacao type and its use to identify candidate genes regulating pod color.</title>
        <authorList>
            <person name="Motamayor J.C."/>
            <person name="Mockaitis K."/>
            <person name="Schmutz J."/>
            <person name="Haiminen N."/>
            <person name="Iii D.L."/>
            <person name="Cornejo O."/>
            <person name="Findley S.D."/>
            <person name="Zheng P."/>
            <person name="Utro F."/>
            <person name="Royaert S."/>
            <person name="Saski C."/>
            <person name="Jenkins J."/>
            <person name="Podicheti R."/>
            <person name="Zhao M."/>
            <person name="Scheffler B.E."/>
            <person name="Stack J.C."/>
            <person name="Feltus F.A."/>
            <person name="Mustiga G.M."/>
            <person name="Amores F."/>
            <person name="Phillips W."/>
            <person name="Marelli J.P."/>
            <person name="May G.D."/>
            <person name="Shapiro H."/>
            <person name="Ma J."/>
            <person name="Bustamante C.D."/>
            <person name="Schnell R.J."/>
            <person name="Main D."/>
            <person name="Gilbert D."/>
            <person name="Parida L."/>
            <person name="Kuhn D.N."/>
        </authorList>
    </citation>
    <scope>NUCLEOTIDE SEQUENCE [LARGE SCALE GENOMIC DNA]</scope>
    <source>
        <strain evidence="2">cv. Matina 1-6</strain>
    </source>
</reference>
<dbReference type="Proteomes" id="UP000026915">
    <property type="component" value="Chromosome 10"/>
</dbReference>
<dbReference type="AlphaFoldDB" id="A0A061FRG3"/>
<protein>
    <submittedName>
        <fullName evidence="1">Uncharacterized protein</fullName>
    </submittedName>
</protein>
<name>A0A061FRG3_THECC</name>
<evidence type="ECO:0000313" key="1">
    <source>
        <dbReference type="EMBL" id="EOY19222.1"/>
    </source>
</evidence>
<dbReference type="Gramene" id="EOY19222">
    <property type="protein sequence ID" value="EOY19222"/>
    <property type="gene ID" value="TCM_044184"/>
</dbReference>
<dbReference type="InParanoid" id="A0A061FRG3"/>